<dbReference type="EMBL" id="BGZK01000446">
    <property type="protein sequence ID" value="GBP44027.1"/>
    <property type="molecule type" value="Genomic_DNA"/>
</dbReference>
<keyword evidence="2" id="KW-0472">Membrane</keyword>
<keyword evidence="2" id="KW-1133">Transmembrane helix</keyword>
<evidence type="ECO:0000256" key="1">
    <source>
        <dbReference type="SAM" id="MobiDB-lite"/>
    </source>
</evidence>
<dbReference type="Proteomes" id="UP000299102">
    <property type="component" value="Unassembled WGS sequence"/>
</dbReference>
<dbReference type="AlphaFoldDB" id="A0A4C1W1N4"/>
<organism evidence="3 4">
    <name type="scientific">Eumeta variegata</name>
    <name type="common">Bagworm moth</name>
    <name type="synonym">Eumeta japonica</name>
    <dbReference type="NCBI Taxonomy" id="151549"/>
    <lineage>
        <taxon>Eukaryota</taxon>
        <taxon>Metazoa</taxon>
        <taxon>Ecdysozoa</taxon>
        <taxon>Arthropoda</taxon>
        <taxon>Hexapoda</taxon>
        <taxon>Insecta</taxon>
        <taxon>Pterygota</taxon>
        <taxon>Neoptera</taxon>
        <taxon>Endopterygota</taxon>
        <taxon>Lepidoptera</taxon>
        <taxon>Glossata</taxon>
        <taxon>Ditrysia</taxon>
        <taxon>Tineoidea</taxon>
        <taxon>Psychidae</taxon>
        <taxon>Oiketicinae</taxon>
        <taxon>Eumeta</taxon>
    </lineage>
</organism>
<sequence>MKSREVARAVRLAALVKRLIVGALYIFIFIYGRRVQRVTRAGLHEPQPGKHPGKQHGEQPGGPGSPNKVFTSWRRASLCQAWRTSWTSILWRLLQSA</sequence>
<evidence type="ECO:0000313" key="3">
    <source>
        <dbReference type="EMBL" id="GBP44027.1"/>
    </source>
</evidence>
<keyword evidence="2" id="KW-0812">Transmembrane</keyword>
<accession>A0A4C1W1N4</accession>
<evidence type="ECO:0000256" key="2">
    <source>
        <dbReference type="SAM" id="Phobius"/>
    </source>
</evidence>
<name>A0A4C1W1N4_EUMVA</name>
<feature type="transmembrane region" description="Helical" evidence="2">
    <location>
        <begin position="12"/>
        <end position="31"/>
    </location>
</feature>
<comment type="caution">
    <text evidence="3">The sequence shown here is derived from an EMBL/GenBank/DDBJ whole genome shotgun (WGS) entry which is preliminary data.</text>
</comment>
<keyword evidence="4" id="KW-1185">Reference proteome</keyword>
<gene>
    <name evidence="3" type="ORF">EVAR_85181_1</name>
</gene>
<protein>
    <submittedName>
        <fullName evidence="3">Uncharacterized protein</fullName>
    </submittedName>
</protein>
<reference evidence="3 4" key="1">
    <citation type="journal article" date="2019" name="Commun. Biol.">
        <title>The bagworm genome reveals a unique fibroin gene that provides high tensile strength.</title>
        <authorList>
            <person name="Kono N."/>
            <person name="Nakamura H."/>
            <person name="Ohtoshi R."/>
            <person name="Tomita M."/>
            <person name="Numata K."/>
            <person name="Arakawa K."/>
        </authorList>
    </citation>
    <scope>NUCLEOTIDE SEQUENCE [LARGE SCALE GENOMIC DNA]</scope>
</reference>
<proteinExistence type="predicted"/>
<feature type="region of interest" description="Disordered" evidence="1">
    <location>
        <begin position="41"/>
        <end position="68"/>
    </location>
</feature>
<evidence type="ECO:0000313" key="4">
    <source>
        <dbReference type="Proteomes" id="UP000299102"/>
    </source>
</evidence>